<dbReference type="InterPro" id="IPR001173">
    <property type="entry name" value="Glyco_trans_2-like"/>
</dbReference>
<dbReference type="AlphaFoldDB" id="A0A2R6C9R0"/>
<dbReference type="CDD" id="cd00761">
    <property type="entry name" value="Glyco_tranf_GTA_type"/>
    <property type="match status" value="1"/>
</dbReference>
<dbReference type="SUPFAM" id="SSF53448">
    <property type="entry name" value="Nucleotide-diphospho-sugar transferases"/>
    <property type="match status" value="1"/>
</dbReference>
<proteinExistence type="predicted"/>
<dbReference type="Gene3D" id="3.90.550.10">
    <property type="entry name" value="Spore Coat Polysaccharide Biosynthesis Protein SpsA, Chain A"/>
    <property type="match status" value="1"/>
</dbReference>
<dbReference type="InterPro" id="IPR029044">
    <property type="entry name" value="Nucleotide-diphossugar_trans"/>
</dbReference>
<dbReference type="Pfam" id="PF00535">
    <property type="entry name" value="Glycos_transf_2"/>
    <property type="match status" value="1"/>
</dbReference>
<name>A0A2R6C9R0_9ARCH</name>
<protein>
    <recommendedName>
        <fullName evidence="1">Glycosyltransferase 2-like domain-containing protein</fullName>
    </recommendedName>
</protein>
<feature type="domain" description="Glycosyltransferase 2-like" evidence="1">
    <location>
        <begin position="88"/>
        <end position="216"/>
    </location>
</feature>
<evidence type="ECO:0000313" key="3">
    <source>
        <dbReference type="Proteomes" id="UP000242015"/>
    </source>
</evidence>
<dbReference type="EMBL" id="NEXF01000211">
    <property type="protein sequence ID" value="PSO07649.1"/>
    <property type="molecule type" value="Genomic_DNA"/>
</dbReference>
<evidence type="ECO:0000259" key="1">
    <source>
        <dbReference type="Pfam" id="PF00535"/>
    </source>
</evidence>
<dbReference type="PANTHER" id="PTHR43685:SF2">
    <property type="entry name" value="GLYCOSYLTRANSFERASE 2-LIKE DOMAIN-CONTAINING PROTEIN"/>
    <property type="match status" value="1"/>
</dbReference>
<sequence>MSCVGMLGAQPRSTIGVGLCPALSECSEKSHVERRVSNGYPFLRRGGREPLLAIKLKPDNPYGPSTHAWSNDCLTEASDTNRYKPLVSIIMPFLNVQEYIGEAVRSVMHQSFHCWELIAVDNGSTDDSQRIVAGLQKQDPRVRLINEDRRGVAYAKNLGLRVARGKFIGFIDADDLYDQEKLSVQLRQQYSAVALATALVSRRIIGYHVFDTRLRRGEDWDFFLRVLKGEKSCYLRNPTYYYRMRKNSLTHSESARWNYFDSRVKIYTKLLTTSMPLSLKATVAKKMFWLLFSNAREQGALVKSLLARKRDAG</sequence>
<dbReference type="PANTHER" id="PTHR43685">
    <property type="entry name" value="GLYCOSYLTRANSFERASE"/>
    <property type="match status" value="1"/>
</dbReference>
<dbReference type="Proteomes" id="UP000242015">
    <property type="component" value="Unassembled WGS sequence"/>
</dbReference>
<dbReference type="InterPro" id="IPR050834">
    <property type="entry name" value="Glycosyltransf_2"/>
</dbReference>
<organism evidence="2 3">
    <name type="scientific">Candidatus Marsarchaeota G2 archaeon BE_D</name>
    <dbReference type="NCBI Taxonomy" id="1978158"/>
    <lineage>
        <taxon>Archaea</taxon>
        <taxon>Candidatus Marsarchaeota</taxon>
        <taxon>Candidatus Marsarchaeota group 2</taxon>
    </lineage>
</organism>
<evidence type="ECO:0000313" key="2">
    <source>
        <dbReference type="EMBL" id="PSO07649.1"/>
    </source>
</evidence>
<accession>A0A2R6C9R0</accession>
<comment type="caution">
    <text evidence="2">The sequence shown here is derived from an EMBL/GenBank/DDBJ whole genome shotgun (WGS) entry which is preliminary data.</text>
</comment>
<gene>
    <name evidence="2" type="ORF">B9Q04_09750</name>
</gene>
<reference evidence="2 3" key="1">
    <citation type="submission" date="2017-04" db="EMBL/GenBank/DDBJ databases">
        <title>Novel microbial lineages endemic to geothermal iron-oxide mats fill important gaps in the evolutionary history of Archaea.</title>
        <authorList>
            <person name="Jay Z.J."/>
            <person name="Beam J.P."/>
            <person name="Dlakic M."/>
            <person name="Rusch D.B."/>
            <person name="Kozubal M.A."/>
            <person name="Inskeep W.P."/>
        </authorList>
    </citation>
    <scope>NUCLEOTIDE SEQUENCE [LARGE SCALE GENOMIC DNA]</scope>
    <source>
        <strain evidence="2">BE_D</strain>
    </source>
</reference>